<evidence type="ECO:0000313" key="3">
    <source>
        <dbReference type="Proteomes" id="UP001163739"/>
    </source>
</evidence>
<dbReference type="EMBL" id="CP100390">
    <property type="protein sequence ID" value="UZE94385.1"/>
    <property type="molecule type" value="Genomic_DNA"/>
</dbReference>
<feature type="region of interest" description="Disordered" evidence="1">
    <location>
        <begin position="1"/>
        <end position="27"/>
    </location>
</feature>
<feature type="compositionally biased region" description="Basic residues" evidence="1">
    <location>
        <begin position="13"/>
        <end position="25"/>
    </location>
</feature>
<keyword evidence="3" id="KW-1185">Reference proteome</keyword>
<sequence>MEKTLGMGVSGKPAKKQRTHQRKKQGLPVDINFKVKSEFKREFKLWVAAHDMSQKEVLETAFQALEDSHI</sequence>
<gene>
    <name evidence="2" type="ORF">NKI27_09780</name>
</gene>
<dbReference type="Gene3D" id="1.10.1220.10">
    <property type="entry name" value="Met repressor-like"/>
    <property type="match status" value="1"/>
</dbReference>
<reference evidence="2" key="1">
    <citation type="submission" date="2022-06" db="EMBL/GenBank/DDBJ databases">
        <title>Alkalimarinus sp. nov., isolated from gut of a Alitta virens.</title>
        <authorList>
            <person name="Yang A.I."/>
            <person name="Shin N.-R."/>
        </authorList>
    </citation>
    <scope>NUCLEOTIDE SEQUENCE</scope>
    <source>
        <strain evidence="2">A2M4</strain>
    </source>
</reference>
<dbReference type="RefSeq" id="WP_265045880.1">
    <property type="nucleotide sequence ID" value="NZ_CP100390.1"/>
</dbReference>
<protein>
    <submittedName>
        <fullName evidence="2">Uncharacterized protein</fullName>
    </submittedName>
</protein>
<dbReference type="InterPro" id="IPR013321">
    <property type="entry name" value="Arc_rbn_hlx_hlx"/>
</dbReference>
<proteinExistence type="predicted"/>
<organism evidence="2 3">
    <name type="scientific">Alkalimarinus alittae</name>
    <dbReference type="NCBI Taxonomy" id="2961619"/>
    <lineage>
        <taxon>Bacteria</taxon>
        <taxon>Pseudomonadati</taxon>
        <taxon>Pseudomonadota</taxon>
        <taxon>Gammaproteobacteria</taxon>
        <taxon>Alteromonadales</taxon>
        <taxon>Alteromonadaceae</taxon>
        <taxon>Alkalimarinus</taxon>
    </lineage>
</organism>
<evidence type="ECO:0000256" key="1">
    <source>
        <dbReference type="SAM" id="MobiDB-lite"/>
    </source>
</evidence>
<accession>A0ABY6MX31</accession>
<evidence type="ECO:0000313" key="2">
    <source>
        <dbReference type="EMBL" id="UZE94385.1"/>
    </source>
</evidence>
<dbReference type="Proteomes" id="UP001163739">
    <property type="component" value="Chromosome"/>
</dbReference>
<name>A0ABY6MX31_9ALTE</name>